<dbReference type="Proteomes" id="UP000186601">
    <property type="component" value="Unassembled WGS sequence"/>
</dbReference>
<organism evidence="1 2">
    <name type="scientific">Hermanssonia centrifuga</name>
    <dbReference type="NCBI Taxonomy" id="98765"/>
    <lineage>
        <taxon>Eukaryota</taxon>
        <taxon>Fungi</taxon>
        <taxon>Dikarya</taxon>
        <taxon>Basidiomycota</taxon>
        <taxon>Agaricomycotina</taxon>
        <taxon>Agaricomycetes</taxon>
        <taxon>Polyporales</taxon>
        <taxon>Meruliaceae</taxon>
        <taxon>Hermanssonia</taxon>
    </lineage>
</organism>
<keyword evidence="2" id="KW-1185">Reference proteome</keyword>
<dbReference type="OrthoDB" id="3543113at2759"/>
<dbReference type="EMBL" id="MLYV02000760">
    <property type="protein sequence ID" value="PSR78074.1"/>
    <property type="molecule type" value="Genomic_DNA"/>
</dbReference>
<protein>
    <recommendedName>
        <fullName evidence="3">F-box domain-containing protein</fullName>
    </recommendedName>
</protein>
<gene>
    <name evidence="1" type="ORF">PHLCEN_2v7591</name>
</gene>
<evidence type="ECO:0008006" key="3">
    <source>
        <dbReference type="Google" id="ProtNLM"/>
    </source>
</evidence>
<name>A0A2R6NW49_9APHY</name>
<sequence length="442" mass="49752">MAPQWVAPREGCPRAHKDILLPNLEVLSWLDDSFDSETCLRLISPKLKSLHIIHYYWNDDHAYYAALSEIIYHIAAHRIPLNSFTLEVREDNRADAMRAIARVANKRQESTPGRCFDYNLDTALSYLAESINLFEFASPCCLTDSAFAHLARMPTLNILRFLCRGNMKPIQSSGGGFNFPNLRILDLTIESLTEDIVDFFASVQGPSILRLDITIICADPPKSLMHRLLSTMCKAPYHDTLKYLSITVKGHKDSEPPVEREAFAPLFASPFLNLTNLFLAFPSMDPTDQFLRDLAAAYPKLEVLSLLRPGSAPRLMVPRATLDGAHALAVSCRSLTTLALAFNTGPHLGLQARWKAAECPNLRSWCVLGSDIEDNAVEDLSRYLAFVFPNLEKLWTKMPTRDDSDRLLFSRWGDNLSPCGERHPEHEELIVIVEASVVWLSL</sequence>
<dbReference type="InterPro" id="IPR032675">
    <property type="entry name" value="LRR_dom_sf"/>
</dbReference>
<proteinExistence type="predicted"/>
<reference evidence="1 2" key="1">
    <citation type="submission" date="2018-02" db="EMBL/GenBank/DDBJ databases">
        <title>Genome sequence of the basidiomycete white-rot fungus Phlebia centrifuga.</title>
        <authorList>
            <person name="Granchi Z."/>
            <person name="Peng M."/>
            <person name="de Vries R.P."/>
            <person name="Hilden K."/>
            <person name="Makela M.R."/>
            <person name="Grigoriev I."/>
            <person name="Riley R."/>
        </authorList>
    </citation>
    <scope>NUCLEOTIDE SEQUENCE [LARGE SCALE GENOMIC DNA]</scope>
    <source>
        <strain evidence="1 2">FBCC195</strain>
    </source>
</reference>
<dbReference type="AlphaFoldDB" id="A0A2R6NW49"/>
<accession>A0A2R6NW49</accession>
<dbReference type="Gene3D" id="3.80.10.10">
    <property type="entry name" value="Ribonuclease Inhibitor"/>
    <property type="match status" value="1"/>
</dbReference>
<evidence type="ECO:0000313" key="1">
    <source>
        <dbReference type="EMBL" id="PSR78074.1"/>
    </source>
</evidence>
<comment type="caution">
    <text evidence="1">The sequence shown here is derived from an EMBL/GenBank/DDBJ whole genome shotgun (WGS) entry which is preliminary data.</text>
</comment>
<dbReference type="SUPFAM" id="SSF52047">
    <property type="entry name" value="RNI-like"/>
    <property type="match status" value="1"/>
</dbReference>
<evidence type="ECO:0000313" key="2">
    <source>
        <dbReference type="Proteomes" id="UP000186601"/>
    </source>
</evidence>